<dbReference type="RefSeq" id="WP_281833354.1">
    <property type="nucleotide sequence ID" value="NZ_BSDY01000002.1"/>
</dbReference>
<dbReference type="CDD" id="cd02440">
    <property type="entry name" value="AdoMet_MTases"/>
    <property type="match status" value="1"/>
</dbReference>
<evidence type="ECO:0000313" key="3">
    <source>
        <dbReference type="Proteomes" id="UP001144471"/>
    </source>
</evidence>
<dbReference type="EMBL" id="BSDY01000002">
    <property type="protein sequence ID" value="GLI55102.1"/>
    <property type="molecule type" value="Genomic_DNA"/>
</dbReference>
<proteinExistence type="predicted"/>
<dbReference type="Gene3D" id="3.40.50.150">
    <property type="entry name" value="Vaccinia Virus protein VP39"/>
    <property type="match status" value="1"/>
</dbReference>
<evidence type="ECO:0000259" key="1">
    <source>
        <dbReference type="Pfam" id="PF08242"/>
    </source>
</evidence>
<name>A0A9W6GJ70_9FUSO</name>
<comment type="caution">
    <text evidence="2">The sequence shown here is derived from an EMBL/GenBank/DDBJ whole genome shotgun (WGS) entry which is preliminary data.</text>
</comment>
<feature type="domain" description="Methyltransferase type 12" evidence="1">
    <location>
        <begin position="64"/>
        <end position="157"/>
    </location>
</feature>
<organism evidence="2 3">
    <name type="scientific">Propionigenium maris DSM 9537</name>
    <dbReference type="NCBI Taxonomy" id="1123000"/>
    <lineage>
        <taxon>Bacteria</taxon>
        <taxon>Fusobacteriati</taxon>
        <taxon>Fusobacteriota</taxon>
        <taxon>Fusobacteriia</taxon>
        <taxon>Fusobacteriales</taxon>
        <taxon>Fusobacteriaceae</taxon>
        <taxon>Propionigenium</taxon>
    </lineage>
</organism>
<keyword evidence="3" id="KW-1185">Reference proteome</keyword>
<evidence type="ECO:0000313" key="2">
    <source>
        <dbReference type="EMBL" id="GLI55102.1"/>
    </source>
</evidence>
<dbReference type="Proteomes" id="UP001144471">
    <property type="component" value="Unassembled WGS sequence"/>
</dbReference>
<reference evidence="2" key="1">
    <citation type="submission" date="2022-12" db="EMBL/GenBank/DDBJ databases">
        <title>Reference genome sequencing for broad-spectrum identification of bacterial and archaeal isolates by mass spectrometry.</title>
        <authorList>
            <person name="Sekiguchi Y."/>
            <person name="Tourlousse D.M."/>
        </authorList>
    </citation>
    <scope>NUCLEOTIDE SEQUENCE</scope>
    <source>
        <strain evidence="2">10succ1</strain>
    </source>
</reference>
<accession>A0A9W6GJ70</accession>
<protein>
    <recommendedName>
        <fullName evidence="1">Methyltransferase type 12 domain-containing protein</fullName>
    </recommendedName>
</protein>
<sequence length="267" mass="31341">MNKIKRYIEANREAWEEAFDYHERAKGREWLENFSSRDYTTFSPFEKDIYSRLDLRGRSVVQAPCNNGREIISLLNLGAEYGSGFDISGKNITFANKLKEVSDSNVDFYRSDVYEIDEKHFGRFDIGIISVGSFNWMPNLKEYLEVYKNLLKEGGELLILEMHPITTVFPYSLQGKQEIIFEESYFNRSPYRSNQSLDYYGGTEYRSRDKYEFQHTMGDIIQTLVELDLQIAEFEEHPEDLGGGHEYLEEGEMIPLSYHLWAKKKSK</sequence>
<dbReference type="InterPro" id="IPR029063">
    <property type="entry name" value="SAM-dependent_MTases_sf"/>
</dbReference>
<dbReference type="InterPro" id="IPR013217">
    <property type="entry name" value="Methyltransf_12"/>
</dbReference>
<dbReference type="AlphaFoldDB" id="A0A9W6GJ70"/>
<dbReference type="Pfam" id="PF08242">
    <property type="entry name" value="Methyltransf_12"/>
    <property type="match status" value="1"/>
</dbReference>
<dbReference type="SUPFAM" id="SSF53335">
    <property type="entry name" value="S-adenosyl-L-methionine-dependent methyltransferases"/>
    <property type="match status" value="1"/>
</dbReference>
<gene>
    <name evidence="2" type="ORF">PM10SUCC1_06170</name>
</gene>